<dbReference type="Proteomes" id="UP000316621">
    <property type="component" value="Chromosome 7"/>
</dbReference>
<name>A0A4Y7KHH0_PAPSO</name>
<dbReference type="OMA" id="VQNIHRR"/>
<accession>A0A4Y7KHH0</accession>
<protein>
    <recommendedName>
        <fullName evidence="3">Inositol polyphosphate-related phosphatase domain-containing protein</fullName>
    </recommendedName>
</protein>
<keyword evidence="2" id="KW-0378">Hydrolase</keyword>
<feature type="non-terminal residue" evidence="4">
    <location>
        <position position="115"/>
    </location>
</feature>
<dbReference type="InterPro" id="IPR036691">
    <property type="entry name" value="Endo/exonu/phosph_ase_sf"/>
</dbReference>
<dbReference type="Pfam" id="PF22669">
    <property type="entry name" value="Exo_endo_phos2"/>
    <property type="match status" value="1"/>
</dbReference>
<evidence type="ECO:0000313" key="4">
    <source>
        <dbReference type="EMBL" id="RZC71822.1"/>
    </source>
</evidence>
<dbReference type="PANTHER" id="PTHR45666">
    <property type="entry name" value="TYPE IV INOSITOL POLYPHOSPHATE 5-PHOSPHATASE 9"/>
    <property type="match status" value="1"/>
</dbReference>
<gene>
    <name evidence="4" type="ORF">C5167_034971</name>
</gene>
<comment type="similarity">
    <text evidence="1">Belongs to the inositol polyphosphate 5-phosphatase family.</text>
</comment>
<sequence length="115" mass="12880">MRRKSPKNSTSSRYSLAASKQMVGIFLCVWVRTDLNQHVSNLKVSCIMGYLGNKGSVSISMTLHRTTFCFVCTHLTSGEKEGDEVRRNSDVTEILKKTKFSQSQRFSGQPFAPSP</sequence>
<dbReference type="Gramene" id="RZC71822">
    <property type="protein sequence ID" value="RZC71822"/>
    <property type="gene ID" value="C5167_034971"/>
</dbReference>
<evidence type="ECO:0000256" key="2">
    <source>
        <dbReference type="ARBA" id="ARBA00022801"/>
    </source>
</evidence>
<keyword evidence="5" id="KW-1185">Reference proteome</keyword>
<dbReference type="InterPro" id="IPR045849">
    <property type="entry name" value="IP5P_plant"/>
</dbReference>
<dbReference type="PANTHER" id="PTHR45666:SF15">
    <property type="entry name" value="TYPE I INOSITOL POLYPHOSPHATE 5-PHOSPHATASE 8"/>
    <property type="match status" value="1"/>
</dbReference>
<proteinExistence type="inferred from homology"/>
<organism evidence="4 5">
    <name type="scientific">Papaver somniferum</name>
    <name type="common">Opium poppy</name>
    <dbReference type="NCBI Taxonomy" id="3469"/>
    <lineage>
        <taxon>Eukaryota</taxon>
        <taxon>Viridiplantae</taxon>
        <taxon>Streptophyta</taxon>
        <taxon>Embryophyta</taxon>
        <taxon>Tracheophyta</taxon>
        <taxon>Spermatophyta</taxon>
        <taxon>Magnoliopsida</taxon>
        <taxon>Ranunculales</taxon>
        <taxon>Papaveraceae</taxon>
        <taxon>Papaveroideae</taxon>
        <taxon>Papaver</taxon>
    </lineage>
</organism>
<dbReference type="GO" id="GO:0034485">
    <property type="term" value="F:phosphatidylinositol-3,4,5-trisphosphate 5-phosphatase activity"/>
    <property type="evidence" value="ECO:0007669"/>
    <property type="project" value="TreeGrafter"/>
</dbReference>
<dbReference type="EMBL" id="CM010721">
    <property type="protein sequence ID" value="RZC71822.1"/>
    <property type="molecule type" value="Genomic_DNA"/>
</dbReference>
<dbReference type="GO" id="GO:0004445">
    <property type="term" value="F:inositol-polyphosphate 5-phosphatase activity"/>
    <property type="evidence" value="ECO:0007669"/>
    <property type="project" value="InterPro"/>
</dbReference>
<dbReference type="GO" id="GO:0004439">
    <property type="term" value="F:phosphatidylinositol-4,5-bisphosphate 5-phosphatase activity"/>
    <property type="evidence" value="ECO:0007669"/>
    <property type="project" value="TreeGrafter"/>
</dbReference>
<dbReference type="InterPro" id="IPR000300">
    <property type="entry name" value="IPPc"/>
</dbReference>
<dbReference type="GO" id="GO:0046856">
    <property type="term" value="P:phosphatidylinositol dephosphorylation"/>
    <property type="evidence" value="ECO:0007669"/>
    <property type="project" value="InterPro"/>
</dbReference>
<dbReference type="SUPFAM" id="SSF56219">
    <property type="entry name" value="DNase I-like"/>
    <property type="match status" value="1"/>
</dbReference>
<dbReference type="STRING" id="3469.A0A4Y7KHH0"/>
<dbReference type="Gene3D" id="3.60.10.10">
    <property type="entry name" value="Endonuclease/exonuclease/phosphatase"/>
    <property type="match status" value="1"/>
</dbReference>
<reference evidence="4 5" key="1">
    <citation type="journal article" date="2018" name="Science">
        <title>The opium poppy genome and morphinan production.</title>
        <authorList>
            <person name="Guo L."/>
            <person name="Winzer T."/>
            <person name="Yang X."/>
            <person name="Li Y."/>
            <person name="Ning Z."/>
            <person name="He Z."/>
            <person name="Teodor R."/>
            <person name="Lu Y."/>
            <person name="Bowser T.A."/>
            <person name="Graham I.A."/>
            <person name="Ye K."/>
        </authorList>
    </citation>
    <scope>NUCLEOTIDE SEQUENCE [LARGE SCALE GENOMIC DNA]</scope>
    <source>
        <strain evidence="5">cv. HN1</strain>
        <tissue evidence="4">Leaves</tissue>
    </source>
</reference>
<evidence type="ECO:0000256" key="1">
    <source>
        <dbReference type="ARBA" id="ARBA00010768"/>
    </source>
</evidence>
<evidence type="ECO:0000313" key="5">
    <source>
        <dbReference type="Proteomes" id="UP000316621"/>
    </source>
</evidence>
<dbReference type="AlphaFoldDB" id="A0A4Y7KHH0"/>
<evidence type="ECO:0000259" key="3">
    <source>
        <dbReference type="Pfam" id="PF22669"/>
    </source>
</evidence>
<feature type="domain" description="Inositol polyphosphate-related phosphatase" evidence="3">
    <location>
        <begin position="9"/>
        <end position="104"/>
    </location>
</feature>